<name>A0A1U7JI13_9HYPH</name>
<dbReference type="NCBIfam" id="TIGR04108">
    <property type="entry name" value="HutX"/>
    <property type="match status" value="1"/>
</dbReference>
<dbReference type="CDD" id="cd16829">
    <property type="entry name" value="ChuX_HutX-like"/>
    <property type="match status" value="1"/>
</dbReference>
<reference evidence="1 2" key="1">
    <citation type="submission" date="2016-03" db="EMBL/GenBank/DDBJ databases">
        <title>Genome sequence of Nesiotobacter sp. nov., a moderately halophilic alphaproteobacterium isolated from the Yellow Sea, China.</title>
        <authorList>
            <person name="Zhang G."/>
            <person name="Zhang R."/>
        </authorList>
    </citation>
    <scope>NUCLEOTIDE SEQUENCE [LARGE SCALE GENOMIC DNA]</scope>
    <source>
        <strain evidence="1 2">WB1-6</strain>
    </source>
</reference>
<dbReference type="PIRSF" id="PIRSF030840">
    <property type="entry name" value="DUF1008"/>
    <property type="match status" value="1"/>
</dbReference>
<evidence type="ECO:0000313" key="2">
    <source>
        <dbReference type="Proteomes" id="UP000185783"/>
    </source>
</evidence>
<sequence length="166" mass="18735">MTTVLDDLKRKLADNPAGILENIAKEHQVCLADAIKCLPADMWRELSGDHFERVIKEVPDWGQVTTIANTGDMIFEVSGDFPQGTFARGYYNLKKTQGGFSGHIKEDACHSILFLKRPFFSKLSASINFVNEQGNCYLKIFLGRDEGGELRADQLEKFHALSNWEH</sequence>
<dbReference type="InterPro" id="IPR053733">
    <property type="entry name" value="Heme_Transport_Util_sf"/>
</dbReference>
<dbReference type="GO" id="GO:0004519">
    <property type="term" value="F:endonuclease activity"/>
    <property type="evidence" value="ECO:0007669"/>
    <property type="project" value="UniProtKB-KW"/>
</dbReference>
<organism evidence="1 2">
    <name type="scientific">Pseudovibrio exalbescens</name>
    <dbReference type="NCBI Taxonomy" id="197461"/>
    <lineage>
        <taxon>Bacteria</taxon>
        <taxon>Pseudomonadati</taxon>
        <taxon>Pseudomonadota</taxon>
        <taxon>Alphaproteobacteria</taxon>
        <taxon>Hyphomicrobiales</taxon>
        <taxon>Stappiaceae</taxon>
        <taxon>Pseudovibrio</taxon>
    </lineage>
</organism>
<dbReference type="AlphaFoldDB" id="A0A1U7JI13"/>
<dbReference type="SUPFAM" id="SSF144064">
    <property type="entry name" value="Heme iron utilization protein-like"/>
    <property type="match status" value="1"/>
</dbReference>
<dbReference type="Pfam" id="PF06228">
    <property type="entry name" value="ChuX_HutX"/>
    <property type="match status" value="1"/>
</dbReference>
<keyword evidence="1" id="KW-0378">Hydrolase</keyword>
<dbReference type="RefSeq" id="WP_028480638.1">
    <property type="nucleotide sequence ID" value="NZ_LVVZ01000014.1"/>
</dbReference>
<keyword evidence="1" id="KW-0255">Endonuclease</keyword>
<evidence type="ECO:0000313" key="1">
    <source>
        <dbReference type="EMBL" id="OKL44357.1"/>
    </source>
</evidence>
<dbReference type="STRING" id="197461.A3843_08140"/>
<dbReference type="Gene3D" id="3.40.1570.10">
    <property type="entry name" value="HemS/ChuS/ChuX like domains"/>
    <property type="match status" value="1"/>
</dbReference>
<proteinExistence type="predicted"/>
<gene>
    <name evidence="1" type="ORF">A3843_08140</name>
</gene>
<comment type="caution">
    <text evidence="1">The sequence shown here is derived from an EMBL/GenBank/DDBJ whole genome shotgun (WGS) entry which is preliminary data.</text>
</comment>
<protein>
    <submittedName>
        <fullName evidence="1">Restriction endonuclease subunit S</fullName>
    </submittedName>
</protein>
<keyword evidence="1" id="KW-0540">Nuclease</keyword>
<accession>A0A1U7JI13</accession>
<dbReference type="EMBL" id="LVVZ01000014">
    <property type="protein sequence ID" value="OKL44357.1"/>
    <property type="molecule type" value="Genomic_DNA"/>
</dbReference>
<dbReference type="Proteomes" id="UP000185783">
    <property type="component" value="Unassembled WGS sequence"/>
</dbReference>
<keyword evidence="2" id="KW-1185">Reference proteome</keyword>
<dbReference type="InterPro" id="IPR010413">
    <property type="entry name" value="HutX-like"/>
</dbReference>